<accession>A0ABU8B8C7</accession>
<dbReference type="EMBL" id="JAZHRV010000001">
    <property type="protein sequence ID" value="MEH2554785.1"/>
    <property type="molecule type" value="Genomic_DNA"/>
</dbReference>
<dbReference type="PANTHER" id="PTHR41521:SF4">
    <property type="entry name" value="BLR0684 PROTEIN"/>
    <property type="match status" value="1"/>
</dbReference>
<evidence type="ECO:0000259" key="1">
    <source>
        <dbReference type="Pfam" id="PF07045"/>
    </source>
</evidence>
<gene>
    <name evidence="2" type="ORF">V1286_002314</name>
</gene>
<comment type="caution">
    <text evidence="2">The sequence shown here is derived from an EMBL/GenBank/DDBJ whole genome shotgun (WGS) entry which is preliminary data.</text>
</comment>
<dbReference type="PANTHER" id="PTHR41521">
    <property type="match status" value="1"/>
</dbReference>
<dbReference type="InterPro" id="IPR010753">
    <property type="entry name" value="DUF1330"/>
</dbReference>
<evidence type="ECO:0000313" key="3">
    <source>
        <dbReference type="Proteomes" id="UP001364224"/>
    </source>
</evidence>
<name>A0ABU8B8C7_9BRAD</name>
<sequence>MKTHHSVTLAMLAGFGLGTVAVEGLHAQAKPPVYQVVEIEPSNMEAYVKDYVPKAQAAIKAAGGKFLAAGGKTTTIEGEPPKARVVIQQWDSVEKIQAYRDSAAFKDLLPLRNSMAKFRSYAVEGVPQ</sequence>
<dbReference type="Gene3D" id="3.30.70.100">
    <property type="match status" value="1"/>
</dbReference>
<evidence type="ECO:0000313" key="2">
    <source>
        <dbReference type="EMBL" id="MEH2554785.1"/>
    </source>
</evidence>
<protein>
    <submittedName>
        <fullName evidence="2">Uncharacterized protein (DUF1330 family)</fullName>
    </submittedName>
</protein>
<dbReference type="Pfam" id="PF07045">
    <property type="entry name" value="DUF1330"/>
    <property type="match status" value="1"/>
</dbReference>
<dbReference type="SUPFAM" id="SSF54909">
    <property type="entry name" value="Dimeric alpha+beta barrel"/>
    <property type="match status" value="1"/>
</dbReference>
<reference evidence="2 3" key="1">
    <citation type="submission" date="2024-02" db="EMBL/GenBank/DDBJ databases">
        <title>Adaptive strategies in a cosmopolitan and abundant soil bacterium.</title>
        <authorList>
            <person name="Carini P."/>
        </authorList>
    </citation>
    <scope>NUCLEOTIDE SEQUENCE [LARGE SCALE GENOMIC DNA]</scope>
    <source>
        <strain evidence="2 3">AZCC 1608</strain>
    </source>
</reference>
<organism evidence="2 3">
    <name type="scientific">Bradyrhizobium algeriense</name>
    <dbReference type="NCBI Taxonomy" id="634784"/>
    <lineage>
        <taxon>Bacteria</taxon>
        <taxon>Pseudomonadati</taxon>
        <taxon>Pseudomonadota</taxon>
        <taxon>Alphaproteobacteria</taxon>
        <taxon>Hyphomicrobiales</taxon>
        <taxon>Nitrobacteraceae</taxon>
        <taxon>Bradyrhizobium</taxon>
    </lineage>
</organism>
<feature type="domain" description="DUF1330" evidence="1">
    <location>
        <begin position="33"/>
        <end position="126"/>
    </location>
</feature>
<keyword evidence="3" id="KW-1185">Reference proteome</keyword>
<dbReference type="InterPro" id="IPR011008">
    <property type="entry name" value="Dimeric_a/b-barrel"/>
</dbReference>
<dbReference type="Proteomes" id="UP001364224">
    <property type="component" value="Unassembled WGS sequence"/>
</dbReference>
<proteinExistence type="predicted"/>
<dbReference type="RefSeq" id="WP_334479620.1">
    <property type="nucleotide sequence ID" value="NZ_JAZHRV010000001.1"/>
</dbReference>